<evidence type="ECO:0000313" key="2">
    <source>
        <dbReference type="Proteomes" id="UP000182444"/>
    </source>
</evidence>
<accession>A0A1D8N9Q0</accession>
<evidence type="ECO:0000313" key="1">
    <source>
        <dbReference type="EMBL" id="AOW02367.1"/>
    </source>
</evidence>
<dbReference type="GeneID" id="94582852"/>
<dbReference type="EMBL" id="CP017555">
    <property type="protein sequence ID" value="AOW02367.1"/>
    <property type="molecule type" value="Genomic_DNA"/>
</dbReference>
<dbReference type="RefSeq" id="XP_068138312.1">
    <property type="nucleotide sequence ID" value="XM_068282211.1"/>
</dbReference>
<dbReference type="Proteomes" id="UP000182444">
    <property type="component" value="Chromosome 1C"/>
</dbReference>
<dbReference type="AlphaFoldDB" id="A0A1D8N9Q0"/>
<proteinExistence type="predicted"/>
<reference evidence="1 2" key="1">
    <citation type="journal article" date="2016" name="PLoS ONE">
        <title>Sequence Assembly of Yarrowia lipolytica Strain W29/CLIB89 Shows Transposable Element Diversity.</title>
        <authorList>
            <person name="Magnan C."/>
            <person name="Yu J."/>
            <person name="Chang I."/>
            <person name="Jahn E."/>
            <person name="Kanomata Y."/>
            <person name="Wu J."/>
            <person name="Zeller M."/>
            <person name="Oakes M."/>
            <person name="Baldi P."/>
            <person name="Sandmeyer S."/>
        </authorList>
    </citation>
    <scope>NUCLEOTIDE SEQUENCE [LARGE SCALE GENOMIC DNA]</scope>
    <source>
        <strain evidence="2">CLIB89(W29)</strain>
    </source>
</reference>
<organism evidence="1 2">
    <name type="scientific">Yarrowia lipolytica</name>
    <name type="common">Candida lipolytica</name>
    <dbReference type="NCBI Taxonomy" id="4952"/>
    <lineage>
        <taxon>Eukaryota</taxon>
        <taxon>Fungi</taxon>
        <taxon>Dikarya</taxon>
        <taxon>Ascomycota</taxon>
        <taxon>Saccharomycotina</taxon>
        <taxon>Dipodascomycetes</taxon>
        <taxon>Dipodascales</taxon>
        <taxon>Dipodascales incertae sedis</taxon>
        <taxon>Yarrowia</taxon>
    </lineage>
</organism>
<gene>
    <name evidence="1" type="ORF">YALI1_C06753g</name>
</gene>
<name>A0A1D8N9Q0_YARLL</name>
<dbReference type="VEuPathDB" id="FungiDB:YALI1_C06753g"/>
<sequence>MSVVSINMGQINKRKAKGIDAGESMLVGMSDRPKEVKGNVGIRGKRWKYRNSSSPPEVSGFCVAKKSTYANK</sequence>
<protein>
    <submittedName>
        <fullName evidence="1">Uncharacterized protein</fullName>
    </submittedName>
</protein>